<evidence type="ECO:0000313" key="4">
    <source>
        <dbReference type="Proteomes" id="UP001107558"/>
    </source>
</evidence>
<comment type="caution">
    <text evidence="3">The sequence shown here is derived from an EMBL/GenBank/DDBJ whole genome shotgun (WGS) entry which is preliminary data.</text>
</comment>
<dbReference type="AlphaFoldDB" id="A0A9J6BJI7"/>
<name>A0A9J6BJI7_POLVA</name>
<dbReference type="Proteomes" id="UP001107558">
    <property type="component" value="Chromosome 3"/>
</dbReference>
<proteinExistence type="predicted"/>
<feature type="region of interest" description="Disordered" evidence="1">
    <location>
        <begin position="241"/>
        <end position="302"/>
    </location>
</feature>
<protein>
    <recommendedName>
        <fullName evidence="2">DUF4776 domain-containing protein</fullName>
    </recommendedName>
</protein>
<organism evidence="3 4">
    <name type="scientific">Polypedilum vanderplanki</name>
    <name type="common">Sleeping chironomid midge</name>
    <dbReference type="NCBI Taxonomy" id="319348"/>
    <lineage>
        <taxon>Eukaryota</taxon>
        <taxon>Metazoa</taxon>
        <taxon>Ecdysozoa</taxon>
        <taxon>Arthropoda</taxon>
        <taxon>Hexapoda</taxon>
        <taxon>Insecta</taxon>
        <taxon>Pterygota</taxon>
        <taxon>Neoptera</taxon>
        <taxon>Endopterygota</taxon>
        <taxon>Diptera</taxon>
        <taxon>Nematocera</taxon>
        <taxon>Chironomoidea</taxon>
        <taxon>Chironomidae</taxon>
        <taxon>Chironominae</taxon>
        <taxon>Polypedilum</taxon>
        <taxon>Polypedilum</taxon>
    </lineage>
</organism>
<feature type="compositionally biased region" description="Polar residues" evidence="1">
    <location>
        <begin position="241"/>
        <end position="251"/>
    </location>
</feature>
<dbReference type="PANTHER" id="PTHR39079:SF1">
    <property type="entry name" value="GH11706P-RELATED"/>
    <property type="match status" value="1"/>
</dbReference>
<dbReference type="InterPro" id="IPR031949">
    <property type="entry name" value="DUF4776"/>
</dbReference>
<feature type="domain" description="DUF4776" evidence="2">
    <location>
        <begin position="26"/>
        <end position="126"/>
    </location>
</feature>
<sequence>MSSIFEVFREGGSGSFSSIHKKCDDEEKLTRKQIVEKHGDLVRITQLEGKRKYSYKFGEKYPGLIVGHEKCKEDNCLVPKYMGWLWNVESLGMKKVRKGWCPGAIPEPVKEIMNSFLNNNPLNCDQNQMKEVKKDKPKKVTKTFNEIGIQCDQIKIQNESIENNVKIELSAEIQSNFDINQNVAENVIENENHSNNNSEIPKIVTENLQSDQIDQVNKNISEIKIHQSKTSLNVENLNVSNQKRLSSAPTRNSRKTFPAVTQQKGTTDDRKTIAAIPKSETKISPTIKPKVAEKPKKCPLQQ</sequence>
<dbReference type="Pfam" id="PF16003">
    <property type="entry name" value="DUF4776"/>
    <property type="match status" value="1"/>
</dbReference>
<dbReference type="EMBL" id="JADBJN010000003">
    <property type="protein sequence ID" value="KAG5669735.1"/>
    <property type="molecule type" value="Genomic_DNA"/>
</dbReference>
<gene>
    <name evidence="3" type="ORF">PVAND_000029</name>
</gene>
<reference evidence="3" key="1">
    <citation type="submission" date="2021-03" db="EMBL/GenBank/DDBJ databases">
        <title>Chromosome level genome of the anhydrobiotic midge Polypedilum vanderplanki.</title>
        <authorList>
            <person name="Yoshida Y."/>
            <person name="Kikawada T."/>
            <person name="Gusev O."/>
        </authorList>
    </citation>
    <scope>NUCLEOTIDE SEQUENCE</scope>
    <source>
        <strain evidence="3">NIAS01</strain>
        <tissue evidence="3">Whole body or cell culture</tissue>
    </source>
</reference>
<keyword evidence="4" id="KW-1185">Reference proteome</keyword>
<accession>A0A9J6BJI7</accession>
<dbReference type="OrthoDB" id="7883086at2759"/>
<evidence type="ECO:0000256" key="1">
    <source>
        <dbReference type="SAM" id="MobiDB-lite"/>
    </source>
</evidence>
<evidence type="ECO:0000313" key="3">
    <source>
        <dbReference type="EMBL" id="KAG5669735.1"/>
    </source>
</evidence>
<dbReference type="PANTHER" id="PTHR39079">
    <property type="entry name" value="FI08034P-RELATED"/>
    <property type="match status" value="1"/>
</dbReference>
<evidence type="ECO:0000259" key="2">
    <source>
        <dbReference type="Pfam" id="PF16003"/>
    </source>
</evidence>